<evidence type="ECO:0000256" key="6">
    <source>
        <dbReference type="ARBA" id="ARBA00023186"/>
    </source>
</evidence>
<evidence type="ECO:0000256" key="1">
    <source>
        <dbReference type="ARBA" id="ARBA00004496"/>
    </source>
</evidence>
<dbReference type="InterPro" id="IPR003959">
    <property type="entry name" value="ATPase_AAA_core"/>
</dbReference>
<protein>
    <recommendedName>
        <fullName evidence="7">ATP-dependent protease ATPase subunit HslU</fullName>
    </recommendedName>
    <alternativeName>
        <fullName evidence="7">Unfoldase HslU</fullName>
    </alternativeName>
</protein>
<feature type="binding site" evidence="7">
    <location>
        <begin position="59"/>
        <end position="64"/>
    </location>
    <ligand>
        <name>ATP</name>
        <dbReference type="ChEBI" id="CHEBI:30616"/>
    </ligand>
</feature>
<dbReference type="InterPro" id="IPR019489">
    <property type="entry name" value="Clp_ATPase_C"/>
</dbReference>
<keyword evidence="6 7" id="KW-0143">Chaperone</keyword>
<dbReference type="Gene3D" id="3.40.50.300">
    <property type="entry name" value="P-loop containing nucleotide triphosphate hydrolases"/>
    <property type="match status" value="2"/>
</dbReference>
<dbReference type="PANTHER" id="PTHR48102">
    <property type="entry name" value="ATP-DEPENDENT CLP PROTEASE ATP-BINDING SUBUNIT CLPX-LIKE, MITOCHONDRIAL-RELATED"/>
    <property type="match status" value="1"/>
</dbReference>
<comment type="function">
    <text evidence="7">ATPase subunit of a proteasome-like degradation complex; this subunit has chaperone activity. The binding of ATP and its subsequent hydrolysis by HslU are essential for unfolding of protein substrates subsequently hydrolyzed by HslV. HslU recognizes the N-terminal part of its protein substrates and unfolds these before they are guided to HslV for hydrolysis.</text>
</comment>
<gene>
    <name evidence="7 10" type="primary">hslU</name>
    <name evidence="10" type="ORF">HU772_022855</name>
</gene>
<proteinExistence type="inferred from homology"/>
<dbReference type="SMART" id="SM01086">
    <property type="entry name" value="ClpB_D2-small"/>
    <property type="match status" value="1"/>
</dbReference>
<feature type="binding site" evidence="7">
    <location>
        <position position="321"/>
    </location>
    <ligand>
        <name>ATP</name>
        <dbReference type="ChEBI" id="CHEBI:30616"/>
    </ligand>
</feature>
<dbReference type="GO" id="GO:0043335">
    <property type="term" value="P:protein unfolding"/>
    <property type="evidence" value="ECO:0007669"/>
    <property type="project" value="UniProtKB-UniRule"/>
</dbReference>
<dbReference type="Gene3D" id="1.10.8.10">
    <property type="entry name" value="DNA helicase RuvA subunit, C-terminal domain"/>
    <property type="match status" value="1"/>
</dbReference>
<dbReference type="AlphaFoldDB" id="A0A9E6PVQ0"/>
<sequence length="447" mass="50077">MSMTPREIVHELNRHIIGQDDAKRAVAIALRNRWRRMQLPAELRAEVTPKNILMIGPTGVGKTEIARRLAKLANAPFIKVEATKFTEVGYVGRDVESIIRDLADAALKMLREQEIVRVRHRAEDAAEDRILDALLPQARVSSFSEEAQQGSGDSNTRQLFRKRLREGQLDDKEIEIEVAENMGVEIAAPPGMEEMTNQLQSLFANMGKGKRKARKLKVKDALKMVRDEEAGRLVNEEELKAKALEAVEQHGIVFIDEIDKVAKRGNVGGADVSREGVQRDLLPLIEGCTVNTKLGMVKTDHILFIASGAFHLSKPSDLVPELQGRLPIRVELKALTPEDFERILKEPHASLTEQYRELLKTEGLHIEFADEGLKRLAEIAFQVNEKTENIGARRLHTLLERLLEEVSFSAGDLASAHDETPINIDAAYVNSHLGELAQNEDLSRYIL</sequence>
<dbReference type="PANTHER" id="PTHR48102:SF3">
    <property type="entry name" value="ATP-DEPENDENT PROTEASE ATPASE SUBUNIT HSLU"/>
    <property type="match status" value="1"/>
</dbReference>
<organism evidence="10 11">
    <name type="scientific">Pseudomonas xantholysinigenes</name>
    <dbReference type="NCBI Taxonomy" id="2745490"/>
    <lineage>
        <taxon>Bacteria</taxon>
        <taxon>Pseudomonadati</taxon>
        <taxon>Pseudomonadota</taxon>
        <taxon>Gammaproteobacteria</taxon>
        <taxon>Pseudomonadales</taxon>
        <taxon>Pseudomonadaceae</taxon>
        <taxon>Pseudomonas</taxon>
    </lineage>
</organism>
<dbReference type="NCBIfam" id="NF003544">
    <property type="entry name" value="PRK05201.1"/>
    <property type="match status" value="1"/>
</dbReference>
<keyword evidence="10" id="KW-0645">Protease</keyword>
<dbReference type="KEGG" id="pxn:HU772_022855"/>
<evidence type="ECO:0000256" key="7">
    <source>
        <dbReference type="HAMAP-Rule" id="MF_00249"/>
    </source>
</evidence>
<evidence type="ECO:0000256" key="3">
    <source>
        <dbReference type="ARBA" id="ARBA00022490"/>
    </source>
</evidence>
<comment type="similarity">
    <text evidence="2 7">Belongs to the ClpX chaperone family. HslU subfamily.</text>
</comment>
<dbReference type="FunFam" id="3.40.50.300:FF:000213">
    <property type="entry name" value="ATP-dependent protease ATPase subunit HslU"/>
    <property type="match status" value="1"/>
</dbReference>
<keyword evidence="10" id="KW-0378">Hydrolase</keyword>
<feature type="domain" description="AAA+ ATPase" evidence="8">
    <location>
        <begin position="48"/>
        <end position="332"/>
    </location>
</feature>
<feature type="binding site" evidence="7">
    <location>
        <position position="17"/>
    </location>
    <ligand>
        <name>ATP</name>
        <dbReference type="ChEBI" id="CHEBI:30616"/>
    </ligand>
</feature>
<feature type="domain" description="Clp ATPase C-terminal" evidence="9">
    <location>
        <begin position="335"/>
        <end position="433"/>
    </location>
</feature>
<dbReference type="FunFam" id="1.10.8.10:FF:000028">
    <property type="entry name" value="ATP-dependent protease ATPase subunit HslU"/>
    <property type="match status" value="1"/>
</dbReference>
<evidence type="ECO:0000256" key="4">
    <source>
        <dbReference type="ARBA" id="ARBA00022741"/>
    </source>
</evidence>
<dbReference type="Pfam" id="PF07724">
    <property type="entry name" value="AAA_2"/>
    <property type="match status" value="1"/>
</dbReference>
<feature type="binding site" evidence="7">
    <location>
        <position position="393"/>
    </location>
    <ligand>
        <name>ATP</name>
        <dbReference type="ChEBI" id="CHEBI:30616"/>
    </ligand>
</feature>
<dbReference type="InterPro" id="IPR050052">
    <property type="entry name" value="ATP-dep_Clp_protease_ClpX"/>
</dbReference>
<dbReference type="InterPro" id="IPR027417">
    <property type="entry name" value="P-loop_NTPase"/>
</dbReference>
<keyword evidence="4 7" id="KW-0547">Nucleotide-binding</keyword>
<evidence type="ECO:0000259" key="9">
    <source>
        <dbReference type="SMART" id="SM01086"/>
    </source>
</evidence>
<dbReference type="GO" id="GO:0016887">
    <property type="term" value="F:ATP hydrolysis activity"/>
    <property type="evidence" value="ECO:0007669"/>
    <property type="project" value="InterPro"/>
</dbReference>
<feature type="binding site" evidence="7">
    <location>
        <position position="256"/>
    </location>
    <ligand>
        <name>ATP</name>
        <dbReference type="ChEBI" id="CHEBI:30616"/>
    </ligand>
</feature>
<dbReference type="Proteomes" id="UP000633418">
    <property type="component" value="Chromosome"/>
</dbReference>
<dbReference type="CDD" id="cd19498">
    <property type="entry name" value="RecA-like_HslU"/>
    <property type="match status" value="1"/>
</dbReference>
<keyword evidence="11" id="KW-1185">Reference proteome</keyword>
<evidence type="ECO:0000313" key="11">
    <source>
        <dbReference type="Proteomes" id="UP000633418"/>
    </source>
</evidence>
<dbReference type="InterPro" id="IPR003593">
    <property type="entry name" value="AAA+_ATPase"/>
</dbReference>
<evidence type="ECO:0000256" key="5">
    <source>
        <dbReference type="ARBA" id="ARBA00022840"/>
    </source>
</evidence>
<dbReference type="GO" id="GO:0005524">
    <property type="term" value="F:ATP binding"/>
    <property type="evidence" value="ECO:0007669"/>
    <property type="project" value="UniProtKB-UniRule"/>
</dbReference>
<dbReference type="SMART" id="SM00382">
    <property type="entry name" value="AAA"/>
    <property type="match status" value="1"/>
</dbReference>
<comment type="subcellular location">
    <subcellularLocation>
        <location evidence="1 7">Cytoplasm</location>
    </subcellularLocation>
</comment>
<evidence type="ECO:0000313" key="10">
    <source>
        <dbReference type="EMBL" id="QXI38131.1"/>
    </source>
</evidence>
<dbReference type="GO" id="GO:0009376">
    <property type="term" value="C:HslUV protease complex"/>
    <property type="evidence" value="ECO:0007669"/>
    <property type="project" value="UniProtKB-UniRule"/>
</dbReference>
<dbReference type="Pfam" id="PF00004">
    <property type="entry name" value="AAA"/>
    <property type="match status" value="1"/>
</dbReference>
<comment type="subunit">
    <text evidence="7">A double ring-shaped homohexamer of HslV is capped on each side by a ring-shaped HslU homohexamer. The assembly of the HslU/HslV complex is dependent on binding of ATP.</text>
</comment>
<dbReference type="RefSeq" id="WP_186656419.1">
    <property type="nucleotide sequence ID" value="NZ_CP077095.1"/>
</dbReference>
<evidence type="ECO:0000259" key="8">
    <source>
        <dbReference type="SMART" id="SM00382"/>
    </source>
</evidence>
<dbReference type="GO" id="GO:0036402">
    <property type="term" value="F:proteasome-activating activity"/>
    <property type="evidence" value="ECO:0007669"/>
    <property type="project" value="UniProtKB-UniRule"/>
</dbReference>
<keyword evidence="5 7" id="KW-0067">ATP-binding</keyword>
<dbReference type="NCBIfam" id="TIGR00390">
    <property type="entry name" value="hslU"/>
    <property type="match status" value="1"/>
</dbReference>
<name>A0A9E6PVQ0_9PSED</name>
<reference evidence="10 11" key="1">
    <citation type="journal article" date="2020" name="Microorganisms">
        <title>Reliable Identification of Environmental Pseudomonas Isolates Using the rpoD Gene.</title>
        <authorList>
            <consortium name="The Broad Institute Genome Sequencing Platform"/>
            <person name="Girard L."/>
            <person name="Lood C."/>
            <person name="Rokni-Zadeh H."/>
            <person name="van Noort V."/>
            <person name="Lavigne R."/>
            <person name="De Mot R."/>
        </authorList>
    </citation>
    <scope>NUCLEOTIDE SEQUENCE [LARGE SCALE GENOMIC DNA]</scope>
    <source>
        <strain evidence="10 11">RW9S1A</strain>
    </source>
</reference>
<dbReference type="HAMAP" id="MF_00249">
    <property type="entry name" value="HslU"/>
    <property type="match status" value="1"/>
</dbReference>
<accession>A0A9E6PVQ0</accession>
<dbReference type="Gene3D" id="1.10.8.60">
    <property type="match status" value="1"/>
</dbReference>
<reference evidence="10 11" key="2">
    <citation type="journal article" date="2021" name="Microorganisms">
        <title>The Ever-Expanding Pseudomonas Genus: Description of 43 New Species and Partition of the Pseudomonas putida Group.</title>
        <authorList>
            <person name="Girard L."/>
            <person name="Lood C."/>
            <person name="Hofte M."/>
            <person name="Vandamme P."/>
            <person name="Rokni-Zadeh H."/>
            <person name="van Noort V."/>
            <person name="Lavigne R."/>
            <person name="De Mot R."/>
        </authorList>
    </citation>
    <scope>NUCLEOTIDE SEQUENCE [LARGE SCALE GENOMIC DNA]</scope>
    <source>
        <strain evidence="10 11">RW9S1A</strain>
    </source>
</reference>
<dbReference type="EMBL" id="CP077095">
    <property type="protein sequence ID" value="QXI38131.1"/>
    <property type="molecule type" value="Genomic_DNA"/>
</dbReference>
<dbReference type="FunFam" id="3.40.50.300:FF:000220">
    <property type="entry name" value="ATP-dependent protease ATPase subunit HslU"/>
    <property type="match status" value="1"/>
</dbReference>
<dbReference type="GO" id="GO:0008233">
    <property type="term" value="F:peptidase activity"/>
    <property type="evidence" value="ECO:0007669"/>
    <property type="project" value="UniProtKB-KW"/>
</dbReference>
<dbReference type="InterPro" id="IPR004491">
    <property type="entry name" value="HslU"/>
</dbReference>
<evidence type="ECO:0000256" key="2">
    <source>
        <dbReference type="ARBA" id="ARBA00009771"/>
    </source>
</evidence>
<keyword evidence="3 7" id="KW-0963">Cytoplasm</keyword>
<dbReference type="SUPFAM" id="SSF52540">
    <property type="entry name" value="P-loop containing nucleoside triphosphate hydrolases"/>
    <property type="match status" value="1"/>
</dbReference>